<gene>
    <name evidence="1" type="ORF">Acr_00g0097960</name>
</gene>
<keyword evidence="2" id="KW-1185">Reference proteome</keyword>
<evidence type="ECO:0000313" key="2">
    <source>
        <dbReference type="Proteomes" id="UP000585474"/>
    </source>
</evidence>
<name>A0A7J0DZ74_9ERIC</name>
<comment type="caution">
    <text evidence="1">The sequence shown here is derived from an EMBL/GenBank/DDBJ whole genome shotgun (WGS) entry which is preliminary data.</text>
</comment>
<accession>A0A7J0DZ74</accession>
<protein>
    <submittedName>
        <fullName evidence="1">Uncharacterized protein</fullName>
    </submittedName>
</protein>
<sequence length="159" mass="17942">MCEPDSDADRWGRHFLDVDQIFNYSFWGDNNQGNVNICHEHYTGHNDYYTQRSNVENDEIVAHALQEELSQIANTEASESSHAEEPLQASSFVASDWLSSRNYYSGDDMGPANSSSSPEHKSYDGEEYYYNLEITDESALDGEVCKRVNQMIPVPVSGA</sequence>
<dbReference type="OrthoDB" id="415023at2759"/>
<dbReference type="Proteomes" id="UP000585474">
    <property type="component" value="Unassembled WGS sequence"/>
</dbReference>
<proteinExistence type="predicted"/>
<reference evidence="2" key="1">
    <citation type="submission" date="2019-07" db="EMBL/GenBank/DDBJ databases">
        <title>De Novo Assembly of kiwifruit Actinidia rufa.</title>
        <authorList>
            <person name="Sugita-Konishi S."/>
            <person name="Sato K."/>
            <person name="Mori E."/>
            <person name="Abe Y."/>
            <person name="Kisaki G."/>
            <person name="Hamano K."/>
            <person name="Suezawa K."/>
            <person name="Otani M."/>
            <person name="Fukuda T."/>
            <person name="Manabe T."/>
            <person name="Gomi K."/>
            <person name="Tabuchi M."/>
            <person name="Akimitsu K."/>
            <person name="Kataoka I."/>
        </authorList>
    </citation>
    <scope>NUCLEOTIDE SEQUENCE [LARGE SCALE GENOMIC DNA]</scope>
    <source>
        <strain evidence="2">cv. Fuchu</strain>
    </source>
</reference>
<dbReference type="AlphaFoldDB" id="A0A7J0DZ74"/>
<dbReference type="EMBL" id="BJWL01000454">
    <property type="protein sequence ID" value="GFS45758.1"/>
    <property type="molecule type" value="Genomic_DNA"/>
</dbReference>
<organism evidence="1 2">
    <name type="scientific">Actinidia rufa</name>
    <dbReference type="NCBI Taxonomy" id="165716"/>
    <lineage>
        <taxon>Eukaryota</taxon>
        <taxon>Viridiplantae</taxon>
        <taxon>Streptophyta</taxon>
        <taxon>Embryophyta</taxon>
        <taxon>Tracheophyta</taxon>
        <taxon>Spermatophyta</taxon>
        <taxon>Magnoliopsida</taxon>
        <taxon>eudicotyledons</taxon>
        <taxon>Gunneridae</taxon>
        <taxon>Pentapetalae</taxon>
        <taxon>asterids</taxon>
        <taxon>Ericales</taxon>
        <taxon>Actinidiaceae</taxon>
        <taxon>Actinidia</taxon>
    </lineage>
</organism>
<evidence type="ECO:0000313" key="1">
    <source>
        <dbReference type="EMBL" id="GFS45758.1"/>
    </source>
</evidence>